<dbReference type="OrthoDB" id="9804574at2"/>
<dbReference type="Pfam" id="PF20629">
    <property type="entry name" value="GD_AH_C"/>
    <property type="match status" value="1"/>
</dbReference>
<gene>
    <name evidence="6" type="ORF">FE374_10310</name>
</gene>
<dbReference type="InterPro" id="IPR007392">
    <property type="entry name" value="GD_AH_second"/>
</dbReference>
<dbReference type="Pfam" id="PF04295">
    <property type="entry name" value="GD_AH_second"/>
    <property type="match status" value="1"/>
</dbReference>
<dbReference type="Proteomes" id="UP000314616">
    <property type="component" value="Chromosome"/>
</dbReference>
<evidence type="ECO:0000256" key="2">
    <source>
        <dbReference type="ARBA" id="ARBA00023239"/>
    </source>
</evidence>
<dbReference type="EMBL" id="CP040915">
    <property type="protein sequence ID" value="QDC24952.1"/>
    <property type="molecule type" value="Genomic_DNA"/>
</dbReference>
<evidence type="ECO:0000313" key="7">
    <source>
        <dbReference type="Proteomes" id="UP000314616"/>
    </source>
</evidence>
<protein>
    <submittedName>
        <fullName evidence="6">D-galactarate dehydratase</fullName>
    </submittedName>
</protein>
<name>A0A5B8C723_9MICO</name>
<evidence type="ECO:0000313" key="6">
    <source>
        <dbReference type="EMBL" id="QDC24952.1"/>
    </source>
</evidence>
<dbReference type="InterPro" id="IPR052172">
    <property type="entry name" value="UxaA_altronate/galactarate_dh"/>
</dbReference>
<evidence type="ECO:0000259" key="5">
    <source>
        <dbReference type="Pfam" id="PF20629"/>
    </source>
</evidence>
<dbReference type="GO" id="GO:0016829">
    <property type="term" value="F:lyase activity"/>
    <property type="evidence" value="ECO:0007669"/>
    <property type="project" value="UniProtKB-KW"/>
</dbReference>
<dbReference type="InterPro" id="IPR048332">
    <property type="entry name" value="GD_AH_C"/>
</dbReference>
<comment type="similarity">
    <text evidence="1">Belongs to the UxaA family.</text>
</comment>
<accession>A0A5B8C723</accession>
<evidence type="ECO:0000256" key="1">
    <source>
        <dbReference type="ARBA" id="ARBA00010986"/>
    </source>
</evidence>
<keyword evidence="2" id="KW-0456">Lyase</keyword>
<organism evidence="6 7">
    <name type="scientific">Georgenia yuyongxinii</name>
    <dbReference type="NCBI Taxonomy" id="2589797"/>
    <lineage>
        <taxon>Bacteria</taxon>
        <taxon>Bacillati</taxon>
        <taxon>Actinomycetota</taxon>
        <taxon>Actinomycetes</taxon>
        <taxon>Micrococcales</taxon>
        <taxon>Bogoriellaceae</taxon>
        <taxon>Georgenia</taxon>
    </lineage>
</organism>
<feature type="region of interest" description="Disordered" evidence="3">
    <location>
        <begin position="73"/>
        <end position="148"/>
    </location>
</feature>
<evidence type="ECO:0000256" key="3">
    <source>
        <dbReference type="SAM" id="MobiDB-lite"/>
    </source>
</evidence>
<dbReference type="PANTHER" id="PTHR30536">
    <property type="entry name" value="ALTRONATE/GALACTARATE DEHYDRATASE"/>
    <property type="match status" value="1"/>
</dbReference>
<feature type="compositionally biased region" description="Basic and acidic residues" evidence="3">
    <location>
        <begin position="87"/>
        <end position="97"/>
    </location>
</feature>
<feature type="domain" description="D-galactarate/Altronate dehydratase second" evidence="4">
    <location>
        <begin position="156"/>
        <end position="280"/>
    </location>
</feature>
<feature type="domain" description="D-galactarate/Altronate dehydratase C-terminal" evidence="5">
    <location>
        <begin position="291"/>
        <end position="530"/>
    </location>
</feature>
<dbReference type="PANTHER" id="PTHR30536:SF5">
    <property type="entry name" value="ALTRONATE DEHYDRATASE"/>
    <property type="match status" value="1"/>
</dbReference>
<feature type="compositionally biased region" description="Basic residues" evidence="3">
    <location>
        <begin position="73"/>
        <end position="86"/>
    </location>
</feature>
<evidence type="ECO:0000259" key="4">
    <source>
        <dbReference type="Pfam" id="PF04295"/>
    </source>
</evidence>
<proteinExistence type="inferred from homology"/>
<reference evidence="6 7" key="1">
    <citation type="submission" date="2019-05" db="EMBL/GenBank/DDBJ databases">
        <title>Georgenia *** sp. nov., and Georgenia *** sp. nov., isolated from the intestinal contents of plateau pika (Ochotona curzoniae) in the Qinghai-Tibet plateau of China.</title>
        <authorList>
            <person name="Tian Z."/>
        </authorList>
    </citation>
    <scope>NUCLEOTIDE SEQUENCE [LARGE SCALE GENOMIC DNA]</scope>
    <source>
        <strain evidence="6 7">Z443</strain>
    </source>
</reference>
<dbReference type="AlphaFoldDB" id="A0A5B8C723"/>
<dbReference type="GO" id="GO:0019698">
    <property type="term" value="P:D-galacturonate catabolic process"/>
    <property type="evidence" value="ECO:0007669"/>
    <property type="project" value="TreeGrafter"/>
</dbReference>
<dbReference type="KEGG" id="gyu:FE374_10310"/>
<feature type="compositionally biased region" description="Basic residues" evidence="3">
    <location>
        <begin position="129"/>
        <end position="139"/>
    </location>
</feature>
<sequence>MRAIRPDRPITCQPSVISRSCGAVTRTLLLSLTSVTKYIGYQTPEVGPLTRRRGHDQTARLPGTQAGRLCRCRGSGRRTRRGHSRLSRRDPIGPDRRHSARAARPQGCTVPCGSRGRRHRVRAADRHSQQGHHQGRLRPHPQPEECPVAKKPRLTGFRRSNGAVGVRNHVAILPVDDLSNAAAEGVAALVPGALPLPHAYGRLQFGEDLDLTFRTLIGIGSNPNVAAVIVIGIEPNWTNRIVEGIQKTGKPVEGFSIEGNGDLKVIELASRVAKEYMQAASEEAREPIDWSDILLTTKDGESDTTTGLGSCRITAYLSDKWVEAGGTMIFGETSELTGGEHLIAERCIDDVVRARFQGFYDDYIQMIEDTGANLLGSQPTQGNIAGGLSTIEEKALGNIVKTGTAPIVGALAPAEAPSRPGLHFMDTSSAAAECVTLMAAGGGVINLFPTGQGNVIGNPIIPVIKITANPQTADLMKDHIDVDCSGLLTEGRSVEDAGEELINIVERTVNGRLSCAEALGHREFTITKLYRSA</sequence>